<feature type="transmembrane region" description="Helical" evidence="3">
    <location>
        <begin position="285"/>
        <end position="306"/>
    </location>
</feature>
<proteinExistence type="inferred from homology"/>
<evidence type="ECO:0000259" key="4">
    <source>
        <dbReference type="Pfam" id="PF05649"/>
    </source>
</evidence>
<keyword evidence="3" id="KW-0472">Membrane</keyword>
<keyword evidence="3" id="KW-1133">Transmembrane helix</keyword>
<keyword evidence="3" id="KW-0812">Transmembrane</keyword>
<dbReference type="Proteomes" id="UP000821866">
    <property type="component" value="Chromosome 3"/>
</dbReference>
<feature type="domain" description="Peptidase M13 N-terminal" evidence="4">
    <location>
        <begin position="440"/>
        <end position="560"/>
    </location>
</feature>
<evidence type="ECO:0000256" key="3">
    <source>
        <dbReference type="SAM" id="Phobius"/>
    </source>
</evidence>
<dbReference type="AlphaFoldDB" id="A0A9J6EAT6"/>
<protein>
    <recommendedName>
        <fullName evidence="4">Peptidase M13 N-terminal domain-containing protein</fullName>
    </recommendedName>
</protein>
<comment type="similarity">
    <text evidence="1">Belongs to the peptidase M13 family.</text>
</comment>
<evidence type="ECO:0000313" key="5">
    <source>
        <dbReference type="EMBL" id="KAH8031361.1"/>
    </source>
</evidence>
<evidence type="ECO:0000256" key="1">
    <source>
        <dbReference type="ARBA" id="ARBA00007357"/>
    </source>
</evidence>
<dbReference type="Pfam" id="PF05649">
    <property type="entry name" value="Peptidase_M13_N"/>
    <property type="match status" value="1"/>
</dbReference>
<organism evidence="5 6">
    <name type="scientific">Rhipicephalus microplus</name>
    <name type="common">Cattle tick</name>
    <name type="synonym">Boophilus microplus</name>
    <dbReference type="NCBI Taxonomy" id="6941"/>
    <lineage>
        <taxon>Eukaryota</taxon>
        <taxon>Metazoa</taxon>
        <taxon>Ecdysozoa</taxon>
        <taxon>Arthropoda</taxon>
        <taxon>Chelicerata</taxon>
        <taxon>Arachnida</taxon>
        <taxon>Acari</taxon>
        <taxon>Parasitiformes</taxon>
        <taxon>Ixodida</taxon>
        <taxon>Ixodoidea</taxon>
        <taxon>Ixodidae</taxon>
        <taxon>Rhipicephalinae</taxon>
        <taxon>Rhipicephalus</taxon>
        <taxon>Boophilus</taxon>
    </lineage>
</organism>
<comment type="caution">
    <text evidence="5">The sequence shown here is derived from an EMBL/GenBank/DDBJ whole genome shotgun (WGS) entry which is preliminary data.</text>
</comment>
<dbReference type="InterPro" id="IPR042089">
    <property type="entry name" value="Peptidase_M13_dom_2"/>
</dbReference>
<evidence type="ECO:0000313" key="6">
    <source>
        <dbReference type="Proteomes" id="UP000821866"/>
    </source>
</evidence>
<reference evidence="5" key="2">
    <citation type="submission" date="2021-09" db="EMBL/GenBank/DDBJ databases">
        <authorList>
            <person name="Jia N."/>
            <person name="Wang J."/>
            <person name="Shi W."/>
            <person name="Du L."/>
            <person name="Sun Y."/>
            <person name="Zhan W."/>
            <person name="Jiang J."/>
            <person name="Wang Q."/>
            <person name="Zhang B."/>
            <person name="Ji P."/>
            <person name="Sakyi L.B."/>
            <person name="Cui X."/>
            <person name="Yuan T."/>
            <person name="Jiang B."/>
            <person name="Yang W."/>
            <person name="Lam T.T.-Y."/>
            <person name="Chang Q."/>
            <person name="Ding S."/>
            <person name="Wang X."/>
            <person name="Zhu J."/>
            <person name="Ruan X."/>
            <person name="Zhao L."/>
            <person name="Wei J."/>
            <person name="Que T."/>
            <person name="Du C."/>
            <person name="Cheng J."/>
            <person name="Dai P."/>
            <person name="Han X."/>
            <person name="Huang E."/>
            <person name="Gao Y."/>
            <person name="Liu J."/>
            <person name="Shao H."/>
            <person name="Ye R."/>
            <person name="Li L."/>
            <person name="Wei W."/>
            <person name="Wang X."/>
            <person name="Wang C."/>
            <person name="Huo Q."/>
            <person name="Li W."/>
            <person name="Guo W."/>
            <person name="Chen H."/>
            <person name="Chen S."/>
            <person name="Zhou L."/>
            <person name="Zhou L."/>
            <person name="Ni X."/>
            <person name="Tian J."/>
            <person name="Zhou Y."/>
            <person name="Sheng Y."/>
            <person name="Liu T."/>
            <person name="Pan Y."/>
            <person name="Xia L."/>
            <person name="Li J."/>
            <person name="Zhao F."/>
            <person name="Cao W."/>
        </authorList>
    </citation>
    <scope>NUCLEOTIDE SEQUENCE</scope>
    <source>
        <strain evidence="5">Rmic-2018</strain>
        <tissue evidence="5">Larvae</tissue>
    </source>
</reference>
<dbReference type="Gene3D" id="1.10.1380.10">
    <property type="entry name" value="Neutral endopeptidase , domain2"/>
    <property type="match status" value="1"/>
</dbReference>
<feature type="region of interest" description="Disordered" evidence="2">
    <location>
        <begin position="1"/>
        <end position="209"/>
    </location>
</feature>
<accession>A0A9J6EAT6</accession>
<keyword evidence="6" id="KW-1185">Reference proteome</keyword>
<dbReference type="GO" id="GO:0004222">
    <property type="term" value="F:metalloendopeptidase activity"/>
    <property type="evidence" value="ECO:0007669"/>
    <property type="project" value="InterPro"/>
</dbReference>
<sequence>MDHRTRNRPFSYLRPRPQMPNPLLERALFPNTSRTPELNGTQLQDQEQGPEQEEDTAEEHSDPVPIVEGGRRAAGVTGPSSSTTASRSPTFYAAQARNKDKRQPASLGSPAANRGSAHFAKRGTRAANGRGGSNRTLLPNYAAASNNAGPKSTLTKGAGPGTPSSATSSRERPGLRATTTDGAAGSGRFTGDRTPRQLSRSMDQDNWAPSTDCSSMFMTTVESVGPFATSRDVLNGGDILYRENYLEGNPAASREPPPTTGSRMYSPISRIAKEFCVKHLGTQCVVLAVVSLLIGSFITIMVVELFSKRDGQGFGAPVVTGRQHPPVASERDAKMGDEEIREDAVSDLVTSRAASKATKRPVFTLVDYEDTKAPGEVASYAFECDTDACRWQSRLVDEKLNMSVDPCVDIYGYVCSAAWDLNGDLPYRAAGRAFLINEVTREILRQILTLWKSLPHSNDLAEEIEHFEGQLLEASQPFNKAAWKTDVSYTLRKFPRMPKFRVDSYLSHLRPEEEGDVVVLNPAYASKLYPILRVASPRTILNFLGFRVVALLAPLLPQESVPRDILRMGYPSFSTA</sequence>
<name>A0A9J6EAT6_RHIMP</name>
<feature type="compositionally biased region" description="Acidic residues" evidence="2">
    <location>
        <begin position="48"/>
        <end position="57"/>
    </location>
</feature>
<feature type="compositionally biased region" description="Polar residues" evidence="2">
    <location>
        <begin position="30"/>
        <end position="41"/>
    </location>
</feature>
<dbReference type="SUPFAM" id="SSF55486">
    <property type="entry name" value="Metalloproteases ('zincins'), catalytic domain"/>
    <property type="match status" value="1"/>
</dbReference>
<dbReference type="EMBL" id="JABSTU010000005">
    <property type="protein sequence ID" value="KAH8031361.1"/>
    <property type="molecule type" value="Genomic_DNA"/>
</dbReference>
<evidence type="ECO:0000256" key="2">
    <source>
        <dbReference type="SAM" id="MobiDB-lite"/>
    </source>
</evidence>
<reference evidence="5" key="1">
    <citation type="journal article" date="2020" name="Cell">
        <title>Large-Scale Comparative Analyses of Tick Genomes Elucidate Their Genetic Diversity and Vector Capacities.</title>
        <authorList>
            <consortium name="Tick Genome and Microbiome Consortium (TIGMIC)"/>
            <person name="Jia N."/>
            <person name="Wang J."/>
            <person name="Shi W."/>
            <person name="Du L."/>
            <person name="Sun Y."/>
            <person name="Zhan W."/>
            <person name="Jiang J.F."/>
            <person name="Wang Q."/>
            <person name="Zhang B."/>
            <person name="Ji P."/>
            <person name="Bell-Sakyi L."/>
            <person name="Cui X.M."/>
            <person name="Yuan T.T."/>
            <person name="Jiang B.G."/>
            <person name="Yang W.F."/>
            <person name="Lam T.T."/>
            <person name="Chang Q.C."/>
            <person name="Ding S.J."/>
            <person name="Wang X.J."/>
            <person name="Zhu J.G."/>
            <person name="Ruan X.D."/>
            <person name="Zhao L."/>
            <person name="Wei J.T."/>
            <person name="Ye R.Z."/>
            <person name="Que T.C."/>
            <person name="Du C.H."/>
            <person name="Zhou Y.H."/>
            <person name="Cheng J.X."/>
            <person name="Dai P.F."/>
            <person name="Guo W.B."/>
            <person name="Han X.H."/>
            <person name="Huang E.J."/>
            <person name="Li L.F."/>
            <person name="Wei W."/>
            <person name="Gao Y.C."/>
            <person name="Liu J.Z."/>
            <person name="Shao H.Z."/>
            <person name="Wang X."/>
            <person name="Wang C.C."/>
            <person name="Yang T.C."/>
            <person name="Huo Q.B."/>
            <person name="Li W."/>
            <person name="Chen H.Y."/>
            <person name="Chen S.E."/>
            <person name="Zhou L.G."/>
            <person name="Ni X.B."/>
            <person name="Tian J.H."/>
            <person name="Sheng Y."/>
            <person name="Liu T."/>
            <person name="Pan Y.S."/>
            <person name="Xia L.Y."/>
            <person name="Li J."/>
            <person name="Zhao F."/>
            <person name="Cao W.C."/>
        </authorList>
    </citation>
    <scope>NUCLEOTIDE SEQUENCE</scope>
    <source>
        <strain evidence="5">Rmic-2018</strain>
    </source>
</reference>
<dbReference type="InterPro" id="IPR008753">
    <property type="entry name" value="Peptidase_M13_N"/>
</dbReference>
<dbReference type="InterPro" id="IPR000718">
    <property type="entry name" value="Peptidase_M13"/>
</dbReference>
<dbReference type="PROSITE" id="PS51885">
    <property type="entry name" value="NEPRILYSIN"/>
    <property type="match status" value="1"/>
</dbReference>
<gene>
    <name evidence="5" type="ORF">HPB51_016419</name>
</gene>
<feature type="region of interest" description="Disordered" evidence="2">
    <location>
        <begin position="317"/>
        <end position="336"/>
    </location>
</feature>
<dbReference type="GO" id="GO:0006508">
    <property type="term" value="P:proteolysis"/>
    <property type="evidence" value="ECO:0007669"/>
    <property type="project" value="InterPro"/>
</dbReference>
<feature type="compositionally biased region" description="Polar residues" evidence="2">
    <location>
        <begin position="133"/>
        <end position="155"/>
    </location>
</feature>
<feature type="compositionally biased region" description="Low complexity" evidence="2">
    <location>
        <begin position="77"/>
        <end position="90"/>
    </location>
</feature>